<evidence type="ECO:0000313" key="3">
    <source>
        <dbReference type="EMBL" id="GJS86807.1"/>
    </source>
</evidence>
<evidence type="ECO:0000256" key="1">
    <source>
        <dbReference type="SAM" id="MobiDB-lite"/>
    </source>
</evidence>
<dbReference type="Gene3D" id="3.30.420.10">
    <property type="entry name" value="Ribonuclease H-like superfamily/Ribonuclease H"/>
    <property type="match status" value="1"/>
</dbReference>
<sequence>MVTPTTPVRYTLTKWYQEPGYDKQWQKTALGAVRLSLAKNVAYNVVNEKTTYSLLKALSNMHEKPNHVNEFNSILSRLMSVDIKFDDEVQALLLLSLFPDSWPGTVTAVSGSTGSTKLKFDNIHDLILGEDIRRKTSREYLNSLLSAEHKGRGRKQDKGQKHNRSRSKSKKRGQSKNRQDITDKEVNMEARDYDDALVCCVENTIDDRIMDSGASFHATYCKEELERFKLRSGKLNEEGYHVGFGDQQWKVTKGSFVVARLNKRGSLYMVEVPSDRINAATDGRGNAALWHQRLRHMSAKGMKILASKGRIPDLQKVVVGFYEPCVLGKRKKVSFVKSGNIRKLQRLELVHTDVYGPTSVASIGGSRYFVTFIDDNSRKVWVYFLKNKSEVFNTFKKWKAAVDNEINLRVKCLKFDNGGEYSSREFIEYCAENGIRMLKTVPKIPQQNGVAERMNRTLNERAKSMRLHAGIPKMFWEDSITTARAGFEHVRGEEEWQGKEVSLTHLRVFGCDSYVKMKDVARDKLDAKSVKCTFICYGSDEMGYRFWDLKSHKVVRSRDVTFNEDSLYGAKAATDLSNLTKPNQKDQVSPVGSSNASEGSENSGSFEDSGRPDEEDSENRASSKEGGSETPQLRRSTRESKAPLRYSPSANYLLLTENGEPESYSKALSSKEFVQWKKAINCNTPKIR</sequence>
<dbReference type="InterPro" id="IPR012337">
    <property type="entry name" value="RNaseH-like_sf"/>
</dbReference>
<protein>
    <submittedName>
        <fullName evidence="3">RNA-directed DNA polymerase</fullName>
    </submittedName>
</protein>
<dbReference type="InterPro" id="IPR025724">
    <property type="entry name" value="GAG-pre-integrase_dom"/>
</dbReference>
<keyword evidence="3" id="KW-0548">Nucleotidyltransferase</keyword>
<keyword evidence="4" id="KW-1185">Reference proteome</keyword>
<feature type="region of interest" description="Disordered" evidence="1">
    <location>
        <begin position="578"/>
        <end position="650"/>
    </location>
</feature>
<feature type="compositionally biased region" description="Polar residues" evidence="1">
    <location>
        <begin position="578"/>
        <end position="591"/>
    </location>
</feature>
<reference evidence="3" key="2">
    <citation type="submission" date="2022-01" db="EMBL/GenBank/DDBJ databases">
        <authorList>
            <person name="Yamashiro T."/>
            <person name="Shiraishi A."/>
            <person name="Satake H."/>
            <person name="Nakayama K."/>
        </authorList>
    </citation>
    <scope>NUCLEOTIDE SEQUENCE</scope>
</reference>
<proteinExistence type="predicted"/>
<keyword evidence="3" id="KW-0695">RNA-directed DNA polymerase</keyword>
<comment type="caution">
    <text evidence="3">The sequence shown here is derived from an EMBL/GenBank/DDBJ whole genome shotgun (WGS) entry which is preliminary data.</text>
</comment>
<dbReference type="Pfam" id="PF13976">
    <property type="entry name" value="gag_pre-integrs"/>
    <property type="match status" value="1"/>
</dbReference>
<keyword evidence="3" id="KW-0808">Transferase</keyword>
<dbReference type="SUPFAM" id="SSF53098">
    <property type="entry name" value="Ribonuclease H-like"/>
    <property type="match status" value="1"/>
</dbReference>
<feature type="compositionally biased region" description="Basic and acidic residues" evidence="1">
    <location>
        <begin position="608"/>
        <end position="627"/>
    </location>
</feature>
<name>A0ABQ4ZAB3_9ASTR</name>
<dbReference type="Pfam" id="PF25597">
    <property type="entry name" value="SH3_retrovirus"/>
    <property type="match status" value="1"/>
</dbReference>
<dbReference type="EMBL" id="BQNB010011148">
    <property type="protein sequence ID" value="GJS86807.1"/>
    <property type="molecule type" value="Genomic_DNA"/>
</dbReference>
<dbReference type="PANTHER" id="PTHR42648">
    <property type="entry name" value="TRANSPOSASE, PUTATIVE-RELATED"/>
    <property type="match status" value="1"/>
</dbReference>
<feature type="region of interest" description="Disordered" evidence="1">
    <location>
        <begin position="144"/>
        <end position="186"/>
    </location>
</feature>
<dbReference type="GO" id="GO:0003964">
    <property type="term" value="F:RNA-directed DNA polymerase activity"/>
    <property type="evidence" value="ECO:0007669"/>
    <property type="project" value="UniProtKB-KW"/>
</dbReference>
<feature type="compositionally biased region" description="Low complexity" evidence="1">
    <location>
        <begin position="592"/>
        <end position="607"/>
    </location>
</feature>
<dbReference type="InterPro" id="IPR036397">
    <property type="entry name" value="RNaseH_sf"/>
</dbReference>
<evidence type="ECO:0000313" key="4">
    <source>
        <dbReference type="Proteomes" id="UP001151760"/>
    </source>
</evidence>
<feature type="compositionally biased region" description="Basic and acidic residues" evidence="1">
    <location>
        <begin position="177"/>
        <end position="186"/>
    </location>
</feature>
<accession>A0ABQ4ZAB3</accession>
<feature type="compositionally biased region" description="Basic residues" evidence="1">
    <location>
        <begin position="161"/>
        <end position="175"/>
    </location>
</feature>
<dbReference type="InterPro" id="IPR001584">
    <property type="entry name" value="Integrase_cat-core"/>
</dbReference>
<organism evidence="3 4">
    <name type="scientific">Tanacetum coccineum</name>
    <dbReference type="NCBI Taxonomy" id="301880"/>
    <lineage>
        <taxon>Eukaryota</taxon>
        <taxon>Viridiplantae</taxon>
        <taxon>Streptophyta</taxon>
        <taxon>Embryophyta</taxon>
        <taxon>Tracheophyta</taxon>
        <taxon>Spermatophyta</taxon>
        <taxon>Magnoliopsida</taxon>
        <taxon>eudicotyledons</taxon>
        <taxon>Gunneridae</taxon>
        <taxon>Pentapetalae</taxon>
        <taxon>asterids</taxon>
        <taxon>campanulids</taxon>
        <taxon>Asterales</taxon>
        <taxon>Asteraceae</taxon>
        <taxon>Asteroideae</taxon>
        <taxon>Anthemideae</taxon>
        <taxon>Anthemidinae</taxon>
        <taxon>Tanacetum</taxon>
    </lineage>
</organism>
<dbReference type="Proteomes" id="UP001151760">
    <property type="component" value="Unassembled WGS sequence"/>
</dbReference>
<feature type="domain" description="Integrase catalytic" evidence="2">
    <location>
        <begin position="342"/>
        <end position="513"/>
    </location>
</feature>
<dbReference type="PANTHER" id="PTHR42648:SF28">
    <property type="entry name" value="TRANSPOSON-ENCODED PROTEIN WITH RIBONUCLEASE H-LIKE AND RETROVIRUS ZINC FINGER-LIKE DOMAINS"/>
    <property type="match status" value="1"/>
</dbReference>
<reference evidence="3" key="1">
    <citation type="journal article" date="2022" name="Int. J. Mol. Sci.">
        <title>Draft Genome of Tanacetum Coccineum: Genomic Comparison of Closely Related Tanacetum-Family Plants.</title>
        <authorList>
            <person name="Yamashiro T."/>
            <person name="Shiraishi A."/>
            <person name="Nakayama K."/>
            <person name="Satake H."/>
        </authorList>
    </citation>
    <scope>NUCLEOTIDE SEQUENCE</scope>
</reference>
<gene>
    <name evidence="3" type="ORF">Tco_0769443</name>
</gene>
<dbReference type="InterPro" id="IPR039537">
    <property type="entry name" value="Retrotran_Ty1/copia-like"/>
</dbReference>
<feature type="compositionally biased region" description="Basic and acidic residues" evidence="1">
    <location>
        <begin position="147"/>
        <end position="160"/>
    </location>
</feature>
<dbReference type="InterPro" id="IPR057670">
    <property type="entry name" value="SH3_retrovirus"/>
</dbReference>
<evidence type="ECO:0000259" key="2">
    <source>
        <dbReference type="PROSITE" id="PS50994"/>
    </source>
</evidence>
<dbReference type="Pfam" id="PF00665">
    <property type="entry name" value="rve"/>
    <property type="match status" value="1"/>
</dbReference>
<dbReference type="PROSITE" id="PS50994">
    <property type="entry name" value="INTEGRASE"/>
    <property type="match status" value="1"/>
</dbReference>